<comment type="caution">
    <text evidence="7">The sequence shown here is derived from an EMBL/GenBank/DDBJ whole genome shotgun (WGS) entry which is preliminary data.</text>
</comment>
<comment type="subcellular location">
    <subcellularLocation>
        <location evidence="1">Cell membrane</location>
        <topology evidence="1">Multi-pass membrane protein</topology>
    </subcellularLocation>
</comment>
<evidence type="ECO:0000256" key="4">
    <source>
        <dbReference type="ARBA" id="ARBA00022989"/>
    </source>
</evidence>
<proteinExistence type="predicted"/>
<dbReference type="Proteomes" id="UP000051096">
    <property type="component" value="Unassembled WGS sequence"/>
</dbReference>
<accession>A0A0S8G456</accession>
<name>A0A0S8G456_UNCW3</name>
<evidence type="ECO:0000256" key="1">
    <source>
        <dbReference type="ARBA" id="ARBA00004651"/>
    </source>
</evidence>
<feature type="transmembrane region" description="Helical" evidence="6">
    <location>
        <begin position="39"/>
        <end position="60"/>
    </location>
</feature>
<feature type="transmembrane region" description="Helical" evidence="6">
    <location>
        <begin position="146"/>
        <end position="167"/>
    </location>
</feature>
<feature type="transmembrane region" description="Helical" evidence="6">
    <location>
        <begin position="225"/>
        <end position="248"/>
    </location>
</feature>
<keyword evidence="3 6" id="KW-0812">Transmembrane</keyword>
<dbReference type="EMBL" id="LJUO01000212">
    <property type="protein sequence ID" value="KPK67577.1"/>
    <property type="molecule type" value="Genomic_DNA"/>
</dbReference>
<feature type="transmembrane region" description="Helical" evidence="6">
    <location>
        <begin position="187"/>
        <end position="213"/>
    </location>
</feature>
<protein>
    <recommendedName>
        <fullName evidence="9">Lysylphosphatidylglycerol synthetase</fullName>
    </recommendedName>
</protein>
<reference evidence="7 8" key="1">
    <citation type="journal article" date="2015" name="Microbiome">
        <title>Genomic resolution of linkages in carbon, nitrogen, and sulfur cycling among widespread estuary sediment bacteria.</title>
        <authorList>
            <person name="Baker B.J."/>
            <person name="Lazar C.S."/>
            <person name="Teske A.P."/>
            <person name="Dick G.J."/>
        </authorList>
    </citation>
    <scope>NUCLEOTIDE SEQUENCE [LARGE SCALE GENOMIC DNA]</scope>
    <source>
        <strain evidence="7">SM23_60</strain>
    </source>
</reference>
<organism evidence="7 8">
    <name type="scientific">candidate division WOR_3 bacterium SM23_60</name>
    <dbReference type="NCBI Taxonomy" id="1703780"/>
    <lineage>
        <taxon>Bacteria</taxon>
        <taxon>Bacteria division WOR-3</taxon>
    </lineage>
</organism>
<evidence type="ECO:0000313" key="7">
    <source>
        <dbReference type="EMBL" id="KPK67577.1"/>
    </source>
</evidence>
<feature type="transmembrane region" description="Helical" evidence="6">
    <location>
        <begin position="113"/>
        <end position="134"/>
    </location>
</feature>
<dbReference type="Pfam" id="PF03706">
    <property type="entry name" value="LPG_synthase_TM"/>
    <property type="match status" value="1"/>
</dbReference>
<dbReference type="GO" id="GO:0005886">
    <property type="term" value="C:plasma membrane"/>
    <property type="evidence" value="ECO:0007669"/>
    <property type="project" value="UniProtKB-SubCell"/>
</dbReference>
<dbReference type="InterPro" id="IPR022791">
    <property type="entry name" value="L-PG_synthase/AglD"/>
</dbReference>
<evidence type="ECO:0000256" key="6">
    <source>
        <dbReference type="SAM" id="Phobius"/>
    </source>
</evidence>
<evidence type="ECO:0000313" key="8">
    <source>
        <dbReference type="Proteomes" id="UP000051096"/>
    </source>
</evidence>
<feature type="transmembrane region" description="Helical" evidence="6">
    <location>
        <begin position="6"/>
        <end position="27"/>
    </location>
</feature>
<feature type="transmembrane region" description="Helical" evidence="6">
    <location>
        <begin position="268"/>
        <end position="292"/>
    </location>
</feature>
<evidence type="ECO:0000256" key="5">
    <source>
        <dbReference type="ARBA" id="ARBA00023136"/>
    </source>
</evidence>
<keyword evidence="4 6" id="KW-1133">Transmembrane helix</keyword>
<gene>
    <name evidence="7" type="ORF">AMJ87_13145</name>
</gene>
<keyword evidence="2" id="KW-1003">Cell membrane</keyword>
<sequence length="299" mass="33984">MRTRNIIAWIVGIAIFVWIGRALYLNWHKIAFEELEFNYVFLILSALFHICGFILMSITWKYTMLFLGQNIGFMHSLEILSLTRLGRYLPGKVWFAMGRAYFAKAKGIPQRTVYVSIVLEVILQFWAAVLLFFATGAPAFGKGININPYILGAVLIASLVLMHPAVFNRLINVVLRRLKRQTIDFSLTIPRILVLLVMFFFIFAFHGCGFLFLIRSFYPLALTEFPVMVSIFAVAWVIGFISFITPAGLGVREGALSLLLTNHVPTGIGIIAALLSRIWLTIIEVLLFLLFVPKLKRYL</sequence>
<evidence type="ECO:0008006" key="9">
    <source>
        <dbReference type="Google" id="ProtNLM"/>
    </source>
</evidence>
<keyword evidence="5 6" id="KW-0472">Membrane</keyword>
<evidence type="ECO:0000256" key="2">
    <source>
        <dbReference type="ARBA" id="ARBA00022475"/>
    </source>
</evidence>
<dbReference type="AlphaFoldDB" id="A0A0S8G456"/>
<evidence type="ECO:0000256" key="3">
    <source>
        <dbReference type="ARBA" id="ARBA00022692"/>
    </source>
</evidence>